<evidence type="ECO:0000259" key="9">
    <source>
        <dbReference type="Pfam" id="PF05649"/>
    </source>
</evidence>
<dbReference type="Pfam" id="PF01431">
    <property type="entry name" value="Peptidase_M13"/>
    <property type="match status" value="1"/>
</dbReference>
<keyword evidence="6" id="KW-0862">Zinc</keyword>
<dbReference type="PANTHER" id="PTHR11733:SF167">
    <property type="entry name" value="FI17812P1-RELATED"/>
    <property type="match status" value="1"/>
</dbReference>
<evidence type="ECO:0000256" key="3">
    <source>
        <dbReference type="ARBA" id="ARBA00022670"/>
    </source>
</evidence>
<proteinExistence type="inferred from homology"/>
<dbReference type="Gene3D" id="3.40.390.10">
    <property type="entry name" value="Collagenase (Catalytic Domain)"/>
    <property type="match status" value="1"/>
</dbReference>
<evidence type="ECO:0000256" key="1">
    <source>
        <dbReference type="ARBA" id="ARBA00001947"/>
    </source>
</evidence>
<dbReference type="PROSITE" id="PS51885">
    <property type="entry name" value="NEPRILYSIN"/>
    <property type="match status" value="1"/>
</dbReference>
<evidence type="ECO:0000256" key="6">
    <source>
        <dbReference type="ARBA" id="ARBA00022833"/>
    </source>
</evidence>
<dbReference type="GO" id="GO:0016485">
    <property type="term" value="P:protein processing"/>
    <property type="evidence" value="ECO:0007669"/>
    <property type="project" value="TreeGrafter"/>
</dbReference>
<comment type="similarity">
    <text evidence="2">Belongs to the peptidase M13 family.</text>
</comment>
<dbReference type="EMBL" id="GHBY01000602">
    <property type="protein sequence ID" value="MUP40779.1"/>
    <property type="molecule type" value="Transcribed_RNA"/>
</dbReference>
<evidence type="ECO:0000256" key="4">
    <source>
        <dbReference type="ARBA" id="ARBA00022723"/>
    </source>
</evidence>
<keyword evidence="4" id="KW-0479">Metal-binding</keyword>
<feature type="domain" description="Peptidase M13 C-terminal" evidence="8">
    <location>
        <begin position="519"/>
        <end position="720"/>
    </location>
</feature>
<dbReference type="CDD" id="cd08662">
    <property type="entry name" value="M13"/>
    <property type="match status" value="1"/>
</dbReference>
<dbReference type="Pfam" id="PF05649">
    <property type="entry name" value="Peptidase_M13_N"/>
    <property type="match status" value="1"/>
</dbReference>
<protein>
    <submittedName>
        <fullName evidence="10">Neprilysin</fullName>
    </submittedName>
</protein>
<reference evidence="10" key="1">
    <citation type="submission" date="2018-11" db="EMBL/GenBank/DDBJ databases">
        <title>Venom-gland transcriptomics and venom proteomics of the Florida green centipede (Hemiscolopendra marginata) reveal sex-based variation in a centipede venom.</title>
        <authorList>
            <person name="Nystrom G.S."/>
            <person name="Ward M.J."/>
            <person name="Ellsworth S.A."/>
            <person name="Rokyta D.R."/>
        </authorList>
    </citation>
    <scope>NUCLEOTIDE SEQUENCE</scope>
    <source>
        <tissue evidence="10">Venom gland</tissue>
    </source>
</reference>
<organism evidence="10">
    <name type="scientific">Hemiscolopendra marginata</name>
    <dbReference type="NCBI Taxonomy" id="943146"/>
    <lineage>
        <taxon>Eukaryota</taxon>
        <taxon>Metazoa</taxon>
        <taxon>Ecdysozoa</taxon>
        <taxon>Arthropoda</taxon>
        <taxon>Myriapoda</taxon>
        <taxon>Chilopoda</taxon>
        <taxon>Pleurostigmophora</taxon>
        <taxon>Scolopendromorpha</taxon>
        <taxon>Scolopendridae</taxon>
        <taxon>Hemiscolopendra</taxon>
    </lineage>
</organism>
<keyword evidence="3" id="KW-0645">Protease</keyword>
<dbReference type="InterPro" id="IPR042089">
    <property type="entry name" value="Peptidase_M13_dom_2"/>
</dbReference>
<accession>A0A646QFK1</accession>
<dbReference type="InterPro" id="IPR008753">
    <property type="entry name" value="Peptidase_M13_N"/>
</dbReference>
<evidence type="ECO:0000313" key="10">
    <source>
        <dbReference type="EMBL" id="MUP40779.1"/>
    </source>
</evidence>
<dbReference type="PANTHER" id="PTHR11733">
    <property type="entry name" value="ZINC METALLOPROTEASE FAMILY M13 NEPRILYSIN-RELATED"/>
    <property type="match status" value="1"/>
</dbReference>
<dbReference type="GO" id="GO:0046872">
    <property type="term" value="F:metal ion binding"/>
    <property type="evidence" value="ECO:0007669"/>
    <property type="project" value="UniProtKB-KW"/>
</dbReference>
<dbReference type="AlphaFoldDB" id="A0A646QFK1"/>
<evidence type="ECO:0000259" key="8">
    <source>
        <dbReference type="Pfam" id="PF01431"/>
    </source>
</evidence>
<dbReference type="InterPro" id="IPR024079">
    <property type="entry name" value="MetalloPept_cat_dom_sf"/>
</dbReference>
<keyword evidence="7" id="KW-0482">Metalloprotease</keyword>
<feature type="domain" description="Peptidase M13 N-terminal" evidence="9">
    <location>
        <begin position="68"/>
        <end position="445"/>
    </location>
</feature>
<evidence type="ECO:0000256" key="7">
    <source>
        <dbReference type="ARBA" id="ARBA00023049"/>
    </source>
</evidence>
<dbReference type="InterPro" id="IPR018497">
    <property type="entry name" value="Peptidase_M13_C"/>
</dbReference>
<evidence type="ECO:0000256" key="2">
    <source>
        <dbReference type="ARBA" id="ARBA00007357"/>
    </source>
</evidence>
<dbReference type="GO" id="GO:0005886">
    <property type="term" value="C:plasma membrane"/>
    <property type="evidence" value="ECO:0007669"/>
    <property type="project" value="TreeGrafter"/>
</dbReference>
<dbReference type="Gene3D" id="1.10.1380.10">
    <property type="entry name" value="Neutral endopeptidase , domain2"/>
    <property type="match status" value="1"/>
</dbReference>
<sequence length="722" mass="84109">MFLSIVKEKLASLTGLLLLLLVFAFLDITITLETKPPINQNDTLWCNKTDCIEAAATLRSHMDLNIDPCKDFYQFACGGFQKKYINRTKNFRLNDTLSIEMRIKLKELLTSTNKKNESRVFWKLRDYYSSCLNAESYSDKHKKSLLKLIDKYGGWPILKGESWNETKFSWQYASAKLVSEGFNIASILGVYLYVNHKHTVTENYRVIQIARNHYTERYISGQNESDPQLIEDVATYLGASNDLMKQEIKELINFYENYSEILKKEIEHPEKYLSFLTTVADLYNISKEVDWLKYFQLMFPVSIRNNTPVFRQVLEAKIKSMVSLLMKTPSRVLANFVMWKVIYGAIILMQNPKDLKLENIIDAVSPYFSPTVNRPQDQCLKEVIHYLTPALTALYVRNYIPEGYKTEVHQIFAEMKISAGIIIKDTDWLHNNTMNCLNTDLAKMQIVSPYPDDLMDDKKLAKYYEKLTVSKTDYLLNKIHLRTFLHRIKSHEILMNGSRYQWTEIMPILNIDAGHVKKRNTLNYSLIQMRGHYHSADRLRALNFGSLGSALAHEMFLILNQFGFVEGQHISNWWKPQDTIALLNRSNCMKLQYEQFELGNDGRSNRRVRVNGSKTLEENLSDNYGVKAAYMAYQSWLEDNKEKDPLKGLTNFTGNQLFWIAFASNWCSTSGVNHFGDPRKYEKHPPELYRVLVTLQNQAEFARDFNCKKDTRMNPSEKCVIW</sequence>
<dbReference type="GO" id="GO:0004222">
    <property type="term" value="F:metalloendopeptidase activity"/>
    <property type="evidence" value="ECO:0007669"/>
    <property type="project" value="InterPro"/>
</dbReference>
<name>A0A646QFK1_9MYRI</name>
<dbReference type="InterPro" id="IPR000718">
    <property type="entry name" value="Peptidase_M13"/>
</dbReference>
<comment type="cofactor">
    <cofactor evidence="1">
        <name>Zn(2+)</name>
        <dbReference type="ChEBI" id="CHEBI:29105"/>
    </cofactor>
</comment>
<dbReference type="SUPFAM" id="SSF55486">
    <property type="entry name" value="Metalloproteases ('zincins'), catalytic domain"/>
    <property type="match status" value="1"/>
</dbReference>
<evidence type="ECO:0000256" key="5">
    <source>
        <dbReference type="ARBA" id="ARBA00022801"/>
    </source>
</evidence>
<keyword evidence="5" id="KW-0378">Hydrolase</keyword>